<dbReference type="HOGENOM" id="CLU_144077_1_2_10"/>
<organism evidence="3 4">
    <name type="scientific">Saprospira grandis DSM 2844</name>
    <dbReference type="NCBI Taxonomy" id="694433"/>
    <lineage>
        <taxon>Bacteria</taxon>
        <taxon>Pseudomonadati</taxon>
        <taxon>Bacteroidota</taxon>
        <taxon>Saprospiria</taxon>
        <taxon>Saprospirales</taxon>
        <taxon>Saprospiraceae</taxon>
        <taxon>Saprospira</taxon>
    </lineage>
</organism>
<dbReference type="EMBL" id="JH719942">
    <property type="protein sequence ID" value="EJF52918.1"/>
    <property type="molecule type" value="Genomic_DNA"/>
</dbReference>
<dbReference type="Pfam" id="PF11680">
    <property type="entry name" value="DUF3276"/>
    <property type="match status" value="1"/>
</dbReference>
<evidence type="ECO:0000313" key="3">
    <source>
        <dbReference type="EMBL" id="EJF52918.1"/>
    </source>
</evidence>
<dbReference type="GO" id="GO:0032422">
    <property type="term" value="F:purine-rich negative regulatory element binding"/>
    <property type="evidence" value="ECO:0007669"/>
    <property type="project" value="InterPro"/>
</dbReference>
<proteinExistence type="inferred from homology"/>
<evidence type="ECO:0000313" key="4">
    <source>
        <dbReference type="Proteomes" id="UP000005113"/>
    </source>
</evidence>
<gene>
    <name evidence="3" type="ORF">SapgrDRAFT_1194</name>
</gene>
<protein>
    <recommendedName>
        <fullName evidence="5">DNA-binding protein</fullName>
    </recommendedName>
</protein>
<name>J1I3L5_9BACT</name>
<evidence type="ECO:0008006" key="5">
    <source>
        <dbReference type="Google" id="ProtNLM"/>
    </source>
</evidence>
<dbReference type="InterPro" id="IPR006628">
    <property type="entry name" value="PUR-bd_fam"/>
</dbReference>
<accession>J1I3L5</accession>
<comment type="similarity">
    <text evidence="1">Belongs to the PUR DNA-binding protein family.</text>
</comment>
<sequence>MGFDKKDQRFESVFSRKVKAGKRRTYFFDVRQTRGNDYYVTITESTRRFEDDSYSRHKIFLYKEDFNRFVQSLNDVVDHVKTELLPDYDYEEYSRRYEEGSEWEFDQNDNSDGEGW</sequence>
<keyword evidence="2" id="KW-0238">DNA-binding</keyword>
<dbReference type="AlphaFoldDB" id="J1I3L5"/>
<dbReference type="OrthoDB" id="765973at2"/>
<dbReference type="Gene3D" id="3.10.450.700">
    <property type="match status" value="1"/>
</dbReference>
<dbReference type="RefSeq" id="WP_002658216.1">
    <property type="nucleotide sequence ID" value="NZ_JH719942.1"/>
</dbReference>
<dbReference type="GO" id="GO:0000977">
    <property type="term" value="F:RNA polymerase II transcription regulatory region sequence-specific DNA binding"/>
    <property type="evidence" value="ECO:0007669"/>
    <property type="project" value="InterPro"/>
</dbReference>
<evidence type="ECO:0000256" key="2">
    <source>
        <dbReference type="ARBA" id="ARBA00023125"/>
    </source>
</evidence>
<reference evidence="4" key="1">
    <citation type="journal article" date="2012" name="Stand. Genomic Sci.">
        <title>Permanent draft genome sequence of the gliding predator Saprospira grandis strain Sa g1 (= HR1).</title>
        <authorList>
            <person name="Mavromatis K."/>
            <person name="Chertkov O."/>
            <person name="Lapidus A."/>
            <person name="Nolan M."/>
            <person name="Lucas S."/>
            <person name="Tice H."/>
            <person name="Del Rio T.G."/>
            <person name="Cheng J.F."/>
            <person name="Han C."/>
            <person name="Tapia R."/>
            <person name="Bruce D."/>
            <person name="Goodwin L.A."/>
            <person name="Pitluck S."/>
            <person name="Huntemann M."/>
            <person name="Liolios K."/>
            <person name="Pagani I."/>
            <person name="Ivanova N."/>
            <person name="Mikhailova N."/>
            <person name="Pati A."/>
            <person name="Chen A."/>
            <person name="Palaniappan K."/>
            <person name="Land M."/>
            <person name="Brambilla E.M."/>
            <person name="Rohde M."/>
            <person name="Spring S."/>
            <person name="Goker M."/>
            <person name="Detter J.C."/>
            <person name="Bristow J."/>
            <person name="Eisen J.A."/>
            <person name="Markowitz V."/>
            <person name="Hugenholtz P."/>
            <person name="Kyrpides N.C."/>
            <person name="Klenk H.P."/>
            <person name="Woyke T."/>
        </authorList>
    </citation>
    <scope>NUCLEOTIDE SEQUENCE [LARGE SCALE GENOMIC DNA]</scope>
    <source>
        <strain evidence="4">DSM 2844</strain>
    </source>
</reference>
<dbReference type="Proteomes" id="UP000005113">
    <property type="component" value="Unassembled WGS sequence"/>
</dbReference>
<evidence type="ECO:0000256" key="1">
    <source>
        <dbReference type="ARBA" id="ARBA00009251"/>
    </source>
</evidence>
<dbReference type="SMART" id="SM00712">
    <property type="entry name" value="PUR"/>
    <property type="match status" value="1"/>
</dbReference>